<protein>
    <submittedName>
        <fullName evidence="4">Isopenicillin N synthase-like</fullName>
    </submittedName>
</protein>
<evidence type="ECO:0000313" key="4">
    <source>
        <dbReference type="EMBL" id="PON43385.1"/>
    </source>
</evidence>
<dbReference type="EMBL" id="JXTC01000615">
    <property type="protein sequence ID" value="PON43385.1"/>
    <property type="molecule type" value="Genomic_DNA"/>
</dbReference>
<keyword evidence="3" id="KW-0408">Iron</keyword>
<dbReference type="Gene3D" id="2.60.120.330">
    <property type="entry name" value="B-lactam Antibiotic, Isopenicillin N Synthase, Chain"/>
    <property type="match status" value="1"/>
</dbReference>
<keyword evidence="1" id="KW-0479">Metal-binding</keyword>
<keyword evidence="2" id="KW-0847">Vitamin C</keyword>
<dbReference type="InParanoid" id="A0A2P5B3L3"/>
<dbReference type="InterPro" id="IPR027443">
    <property type="entry name" value="IPNS-like_sf"/>
</dbReference>
<dbReference type="OrthoDB" id="781841at2759"/>
<dbReference type="STRING" id="63057.A0A2P5B3L3"/>
<dbReference type="SUPFAM" id="SSF51197">
    <property type="entry name" value="Clavaminate synthase-like"/>
    <property type="match status" value="1"/>
</dbReference>
<organism evidence="4 5">
    <name type="scientific">Trema orientale</name>
    <name type="common">Charcoal tree</name>
    <name type="synonym">Celtis orientalis</name>
    <dbReference type="NCBI Taxonomy" id="63057"/>
    <lineage>
        <taxon>Eukaryota</taxon>
        <taxon>Viridiplantae</taxon>
        <taxon>Streptophyta</taxon>
        <taxon>Embryophyta</taxon>
        <taxon>Tracheophyta</taxon>
        <taxon>Spermatophyta</taxon>
        <taxon>Magnoliopsida</taxon>
        <taxon>eudicotyledons</taxon>
        <taxon>Gunneridae</taxon>
        <taxon>Pentapetalae</taxon>
        <taxon>rosids</taxon>
        <taxon>fabids</taxon>
        <taxon>Rosales</taxon>
        <taxon>Cannabaceae</taxon>
        <taxon>Trema</taxon>
    </lineage>
</organism>
<dbReference type="Proteomes" id="UP000237000">
    <property type="component" value="Unassembled WGS sequence"/>
</dbReference>
<dbReference type="InterPro" id="IPR050295">
    <property type="entry name" value="Plant_2OG-oxidoreductases"/>
</dbReference>
<comment type="caution">
    <text evidence="4">The sequence shown here is derived from an EMBL/GenBank/DDBJ whole genome shotgun (WGS) entry which is preliminary data.</text>
</comment>
<dbReference type="PANTHER" id="PTHR47991">
    <property type="entry name" value="OXOGLUTARATE/IRON-DEPENDENT DIOXYGENASE"/>
    <property type="match status" value="1"/>
</dbReference>
<reference evidence="5" key="1">
    <citation type="submission" date="2016-06" db="EMBL/GenBank/DDBJ databases">
        <title>Parallel loss of symbiosis genes in relatives of nitrogen-fixing non-legume Parasponia.</title>
        <authorList>
            <person name="Van Velzen R."/>
            <person name="Holmer R."/>
            <person name="Bu F."/>
            <person name="Rutten L."/>
            <person name="Van Zeijl A."/>
            <person name="Liu W."/>
            <person name="Santuari L."/>
            <person name="Cao Q."/>
            <person name="Sharma T."/>
            <person name="Shen D."/>
            <person name="Roswanjaya Y."/>
            <person name="Wardhani T."/>
            <person name="Kalhor M.S."/>
            <person name="Jansen J."/>
            <person name="Van den Hoogen J."/>
            <person name="Gungor B."/>
            <person name="Hartog M."/>
            <person name="Hontelez J."/>
            <person name="Verver J."/>
            <person name="Yang W.-C."/>
            <person name="Schijlen E."/>
            <person name="Repin R."/>
            <person name="Schilthuizen M."/>
            <person name="Schranz E."/>
            <person name="Heidstra R."/>
            <person name="Miyata K."/>
            <person name="Fedorova E."/>
            <person name="Kohlen W."/>
            <person name="Bisseling T."/>
            <person name="Smit S."/>
            <person name="Geurts R."/>
        </authorList>
    </citation>
    <scope>NUCLEOTIDE SEQUENCE [LARGE SCALE GENOMIC DNA]</scope>
    <source>
        <strain evidence="5">cv. RG33-2</strain>
    </source>
</reference>
<gene>
    <name evidence="4" type="ORF">TorRG33x02_333950</name>
</gene>
<dbReference type="GO" id="GO:0031418">
    <property type="term" value="F:L-ascorbic acid binding"/>
    <property type="evidence" value="ECO:0007669"/>
    <property type="project" value="UniProtKB-KW"/>
</dbReference>
<proteinExistence type="predicted"/>
<name>A0A2P5B3L3_TREOI</name>
<evidence type="ECO:0000256" key="2">
    <source>
        <dbReference type="ARBA" id="ARBA00022896"/>
    </source>
</evidence>
<evidence type="ECO:0000256" key="3">
    <source>
        <dbReference type="ARBA" id="ARBA00023004"/>
    </source>
</evidence>
<evidence type="ECO:0000256" key="1">
    <source>
        <dbReference type="ARBA" id="ARBA00022723"/>
    </source>
</evidence>
<dbReference type="GO" id="GO:0046872">
    <property type="term" value="F:metal ion binding"/>
    <property type="evidence" value="ECO:0007669"/>
    <property type="project" value="UniProtKB-KW"/>
</dbReference>
<evidence type="ECO:0000313" key="5">
    <source>
        <dbReference type="Proteomes" id="UP000237000"/>
    </source>
</evidence>
<sequence length="124" mass="14017">MRQLINDGVPQQMVEKMKTDTETLKYLLYALIIALLTAIVRESLDKYTWELQQVTNCLLHFTARNSGLNPETLSSLFEDGTQAVIMNLYPPCKQANKVMDLSPDSDATGLTLLVPLNDVQRFIK</sequence>
<keyword evidence="5" id="KW-1185">Reference proteome</keyword>
<accession>A0A2P5B3L3</accession>
<dbReference type="AlphaFoldDB" id="A0A2P5B3L3"/>